<dbReference type="PANTHER" id="PTHR43053:SF4">
    <property type="entry name" value="MYOGENESIS-REGULATING GLYCOSIDASE"/>
    <property type="match status" value="1"/>
</dbReference>
<dbReference type="NCBIfam" id="NF007940">
    <property type="entry name" value="PRK10658.1"/>
    <property type="match status" value="1"/>
</dbReference>
<dbReference type="SUPFAM" id="SSF117125">
    <property type="entry name" value="Putative glucosidase YicI, C-terminal domain"/>
    <property type="match status" value="1"/>
</dbReference>
<gene>
    <name evidence="8" type="primary">yicI</name>
    <name evidence="8" type="ORF">QYB97_05900</name>
</gene>
<dbReference type="Gene3D" id="3.20.20.80">
    <property type="entry name" value="Glycosidases"/>
    <property type="match status" value="1"/>
</dbReference>
<dbReference type="PANTHER" id="PTHR43053">
    <property type="entry name" value="GLYCOSIDASE FAMILY 31"/>
    <property type="match status" value="1"/>
</dbReference>
<dbReference type="RefSeq" id="WP_301165051.1">
    <property type="nucleotide sequence ID" value="NZ_JAUHTR010000002.1"/>
</dbReference>
<feature type="domain" description="Glycosyl hydrolase family 31 C-terminal" evidence="7">
    <location>
        <begin position="581"/>
        <end position="666"/>
    </location>
</feature>
<keyword evidence="9" id="KW-1185">Reference proteome</keyword>
<protein>
    <submittedName>
        <fullName evidence="8">Alpha-xylosidase</fullName>
        <ecNumber evidence="8">3.2.1.177</ecNumber>
    </submittedName>
</protein>
<comment type="caution">
    <text evidence="8">The sequence shown here is derived from an EMBL/GenBank/DDBJ whole genome shotgun (WGS) entry which is preliminary data.</text>
</comment>
<evidence type="ECO:0000259" key="5">
    <source>
        <dbReference type="Pfam" id="PF01055"/>
    </source>
</evidence>
<evidence type="ECO:0000259" key="7">
    <source>
        <dbReference type="Pfam" id="PF21365"/>
    </source>
</evidence>
<evidence type="ECO:0000313" key="8">
    <source>
        <dbReference type="EMBL" id="MDN4523996.1"/>
    </source>
</evidence>
<evidence type="ECO:0000256" key="1">
    <source>
        <dbReference type="ARBA" id="ARBA00007806"/>
    </source>
</evidence>
<dbReference type="Pfam" id="PF21365">
    <property type="entry name" value="Glyco_hydro_31_3rd"/>
    <property type="match status" value="1"/>
</dbReference>
<keyword evidence="2 4" id="KW-0378">Hydrolase</keyword>
<evidence type="ECO:0000313" key="9">
    <source>
        <dbReference type="Proteomes" id="UP001172721"/>
    </source>
</evidence>
<dbReference type="Pfam" id="PF13802">
    <property type="entry name" value="Gal_mutarotas_2"/>
    <property type="match status" value="1"/>
</dbReference>
<evidence type="ECO:0000256" key="2">
    <source>
        <dbReference type="ARBA" id="ARBA00022801"/>
    </source>
</evidence>
<dbReference type="CDD" id="cd14752">
    <property type="entry name" value="GH31_N"/>
    <property type="match status" value="1"/>
</dbReference>
<feature type="domain" description="Glycoside hydrolase family 31 TIM barrel" evidence="5">
    <location>
        <begin position="258"/>
        <end position="572"/>
    </location>
</feature>
<dbReference type="Proteomes" id="UP001172721">
    <property type="component" value="Unassembled WGS sequence"/>
</dbReference>
<evidence type="ECO:0000256" key="4">
    <source>
        <dbReference type="RuleBase" id="RU361185"/>
    </source>
</evidence>
<comment type="similarity">
    <text evidence="1 4">Belongs to the glycosyl hydrolase 31 family.</text>
</comment>
<dbReference type="InterPro" id="IPR017853">
    <property type="entry name" value="GH"/>
</dbReference>
<evidence type="ECO:0000256" key="3">
    <source>
        <dbReference type="ARBA" id="ARBA00023295"/>
    </source>
</evidence>
<accession>A0ABT8HTC2</accession>
<dbReference type="EMBL" id="JAUHTR010000002">
    <property type="protein sequence ID" value="MDN4523996.1"/>
    <property type="molecule type" value="Genomic_DNA"/>
</dbReference>
<dbReference type="Gene3D" id="2.60.40.1180">
    <property type="entry name" value="Golgi alpha-mannosidase II"/>
    <property type="match status" value="2"/>
</dbReference>
<proteinExistence type="inferred from homology"/>
<dbReference type="InterPro" id="IPR050985">
    <property type="entry name" value="Alpha-glycosidase_related"/>
</dbReference>
<dbReference type="SUPFAM" id="SSF74650">
    <property type="entry name" value="Galactose mutarotase-like"/>
    <property type="match status" value="1"/>
</dbReference>
<dbReference type="GO" id="GO:0061634">
    <property type="term" value="F:alpha-D-xyloside xylohydrolase"/>
    <property type="evidence" value="ECO:0007669"/>
    <property type="project" value="UniProtKB-EC"/>
</dbReference>
<organism evidence="8 9">
    <name type="scientific">Fictibacillus fluitans</name>
    <dbReference type="NCBI Taxonomy" id="3058422"/>
    <lineage>
        <taxon>Bacteria</taxon>
        <taxon>Bacillati</taxon>
        <taxon>Bacillota</taxon>
        <taxon>Bacilli</taxon>
        <taxon>Bacillales</taxon>
        <taxon>Fictibacillaceae</taxon>
        <taxon>Fictibacillus</taxon>
    </lineage>
</organism>
<dbReference type="Pfam" id="PF01055">
    <property type="entry name" value="Glyco_hydro_31_2nd"/>
    <property type="match status" value="1"/>
</dbReference>
<sequence length="771" mass="87926">MKFSNGCWLNKEGYQFFHPTEVNDTRVTDKKVTLYAPCRKVNHRGDTLDGGMVTIELSSPMNDVIKVKAYHHKGAVNQGPHFEIHEDNDGAVMDDGEQELTFSSGSLKARVDKENWKLSFYHEDELLAQSDSRSMAYILSDEKQPFMREQLSLDVGELIYGLGERFTPFVKNGQTVDIWNEDGGTGSEQAYKNVPFYVSNKGYGVLINHPEKVSFEIGSEKVSKVQFSVEGEYLEYFIINGPTLKDVLSHYTKLTGRPSLPPAWSFGLWLSTSFTTNYDEETVTSFVEGMEQRDIPVDVFHFDCFWMKEFEWSNFIWDDRMFPDPEGMLRRLKDRGLKICVWINPYIAQKSELFDEGMEKGYLVKRADGSVWQWDKWQAGMGLVDFSNPEACKWYQDKLEVLIEMGVDSFKTDFGERIPTDVVYFDRSNPQKMHNYYTHLYNKTVFELLERKLGKNEAVVFARSATVGGQTFPVHWGGDSWSNYYSMAETLRGGLSFSLSGFAYWSHDISGFEAGATPDLYKRWTQFGLLSSHSRYHGSGEYKVPWLYGEEAVDVSRYFTQLKLRLMPYLFKNAAEASQAGTPMMRPMVLEFQDDPTCHYLDQQYMLGDSLLVAPILNDRSLANYYLPQGKWTNFITNHVVEGGKWVKEEHGYMTLPLMARENSIIVMGAEGKRASYDYTEDVTVHIFELQDNTPASADIYNIHGEKAAAVTAVKEGNRISVNAEGLSGSYQVVLRNIFEVESVSSGEVMRTEEGTLIRVDGEGFGVELIS</sequence>
<dbReference type="InterPro" id="IPR000322">
    <property type="entry name" value="Glyco_hydro_31_TIM"/>
</dbReference>
<dbReference type="InterPro" id="IPR013780">
    <property type="entry name" value="Glyco_hydro_b"/>
</dbReference>
<dbReference type="EC" id="3.2.1.177" evidence="8"/>
<dbReference type="SUPFAM" id="SSF51445">
    <property type="entry name" value="(Trans)glycosidases"/>
    <property type="match status" value="1"/>
</dbReference>
<keyword evidence="3 4" id="KW-0326">Glycosidase</keyword>
<evidence type="ECO:0000259" key="6">
    <source>
        <dbReference type="Pfam" id="PF13802"/>
    </source>
</evidence>
<feature type="domain" description="Glycoside hydrolase family 31 N-terminal" evidence="6">
    <location>
        <begin position="54"/>
        <end position="216"/>
    </location>
</feature>
<dbReference type="Gene3D" id="2.60.40.1760">
    <property type="entry name" value="glycosyl hydrolase (family 31)"/>
    <property type="match status" value="1"/>
</dbReference>
<dbReference type="InterPro" id="IPR048395">
    <property type="entry name" value="Glyco_hydro_31_C"/>
</dbReference>
<dbReference type="CDD" id="cd06593">
    <property type="entry name" value="GH31_xylosidase_YicI"/>
    <property type="match status" value="1"/>
</dbReference>
<dbReference type="InterPro" id="IPR011013">
    <property type="entry name" value="Gal_mutarotase_sf_dom"/>
</dbReference>
<reference evidence="8" key="1">
    <citation type="submission" date="2023-07" db="EMBL/GenBank/DDBJ databases">
        <title>Fictibacillus sp. isolated from freshwater pond.</title>
        <authorList>
            <person name="Kirdat K."/>
            <person name="Bhat A."/>
            <person name="Mourya A."/>
            <person name="Yadav A."/>
        </authorList>
    </citation>
    <scope>NUCLEOTIDE SEQUENCE</scope>
    <source>
        <strain evidence="8">NE201</strain>
    </source>
</reference>
<dbReference type="InterPro" id="IPR025887">
    <property type="entry name" value="Glyco_hydro_31_N_dom"/>
</dbReference>
<name>A0ABT8HTC2_9BACL</name>
<dbReference type="SUPFAM" id="SSF51011">
    <property type="entry name" value="Glycosyl hydrolase domain"/>
    <property type="match status" value="1"/>
</dbReference>